<sequence length="852" mass="95733">MSSSSNEFTDDSSQGKRIYSKKGCRECKRRKIKCDEGKPDCWQCRRLRKECSYPEVGEKVLRVSRKKLKQHEESHQYQFPQHQQQPQQLLSPVQPTGQEQGFQRVRDFVPATFMQGPVKDAPTQTGIQLYQSPSANIMVSNVGQSATVPHFRGPSPIPQNITQLGAASIPYPMTTPQYVPAMLSVSQPSSQPQPAHMQVPVTAVPPSIQPQYPPFSGHRHPRQPPVVPVSPAPLVPPYQVMMQRQQQQQSQHQHPSAQQHTIATSSNVLPRPIHTPISSEQISSTSEPTSQSQLEESQIKRLKTIGSGSILSLLNDTKLSRDNSVADVSSNTQKSTSQNGTSTGNGFTTPPESSIGSFDIHDLNLLANDLNNMVSELMFELKYNEDENNHKKNGTETEECISNTNASAVKQSHHVRHIPIDFIKFNNPTDTSYLEEFYNEFSNIILPFSSYDRETKCYFNPARDIILVSAANENYLLAAVLANGARSLFTRTKVQKHEEAYCIYLSKCLKLLAPALSADDKRLTSNIESVLLTVLLLTTTNASNLKQDWRPHLKGAKDLLLKNSMKKIKSSKVLIFCKCWFVTLEILAGISSQKGGTLQTDEDIDLLINSGDAHEQEVLKEIGIIVDKGFNIMGGYHNDCYDYFGDLIKILNKIRNNRNDFDPSDSFEYMRLFAKFQGLTELVFIKKQGLSKPQDFQKIPQGHLVDCITINEEQFVVSWMDVCHQSYVMACMITLLNECFKEDYTSPQVQLLTNTIVGYVSYLAKFDTTTGVPEQAIKCALMMLQWPMLVAGKSLIQNELKDTVQKFFYISGQIGSGGASIALKRVRNIWLKHENKITSEEDDSETEDLVSY</sequence>
<dbReference type="OrthoDB" id="424974at2759"/>
<dbReference type="EMBL" id="JAGSYN010000186">
    <property type="protein sequence ID" value="KAG7661993.1"/>
    <property type="molecule type" value="Genomic_DNA"/>
</dbReference>
<keyword evidence="6" id="KW-1185">Reference proteome</keyword>
<dbReference type="GO" id="GO:0005634">
    <property type="term" value="C:nucleus"/>
    <property type="evidence" value="ECO:0007669"/>
    <property type="project" value="UniProtKB-SubCell"/>
</dbReference>
<accession>A0A8J5QH45</accession>
<feature type="compositionally biased region" description="Pro residues" evidence="3">
    <location>
        <begin position="223"/>
        <end position="236"/>
    </location>
</feature>
<feature type="compositionally biased region" description="Low complexity" evidence="3">
    <location>
        <begin position="76"/>
        <end position="94"/>
    </location>
</feature>
<organism evidence="5 6">
    <name type="scientific">[Candida] subhashii</name>
    <dbReference type="NCBI Taxonomy" id="561895"/>
    <lineage>
        <taxon>Eukaryota</taxon>
        <taxon>Fungi</taxon>
        <taxon>Dikarya</taxon>
        <taxon>Ascomycota</taxon>
        <taxon>Saccharomycotina</taxon>
        <taxon>Pichiomycetes</taxon>
        <taxon>Debaryomycetaceae</taxon>
        <taxon>Spathaspora</taxon>
    </lineage>
</organism>
<dbReference type="SMART" id="SM00066">
    <property type="entry name" value="GAL4"/>
    <property type="match status" value="1"/>
</dbReference>
<name>A0A8J5QH45_9ASCO</name>
<proteinExistence type="predicted"/>
<dbReference type="PANTHER" id="PTHR37534:SF49">
    <property type="entry name" value="LYSINE BIOSYNTHESIS REGULATORY PROTEIN LYS14"/>
    <property type="match status" value="1"/>
</dbReference>
<gene>
    <name evidence="5" type="ORF">J8A68_004493</name>
</gene>
<dbReference type="GeneID" id="73471293"/>
<comment type="subcellular location">
    <subcellularLocation>
        <location evidence="1">Nucleus</location>
    </subcellularLocation>
</comment>
<keyword evidence="2" id="KW-0539">Nucleus</keyword>
<protein>
    <recommendedName>
        <fullName evidence="4">Zn(2)-C6 fungal-type domain-containing protein</fullName>
    </recommendedName>
</protein>
<comment type="caution">
    <text evidence="5">The sequence shown here is derived from an EMBL/GenBank/DDBJ whole genome shotgun (WGS) entry which is preliminary data.</text>
</comment>
<dbReference type="PROSITE" id="PS50048">
    <property type="entry name" value="ZN2_CY6_FUNGAL_2"/>
    <property type="match status" value="1"/>
</dbReference>
<feature type="region of interest" description="Disordered" evidence="3">
    <location>
        <begin position="209"/>
        <end position="298"/>
    </location>
</feature>
<dbReference type="InterPro" id="IPR001138">
    <property type="entry name" value="Zn2Cys6_DnaBD"/>
</dbReference>
<dbReference type="PROSITE" id="PS00463">
    <property type="entry name" value="ZN2_CY6_FUNGAL_1"/>
    <property type="match status" value="1"/>
</dbReference>
<reference evidence="5 6" key="1">
    <citation type="journal article" date="2021" name="DNA Res.">
        <title>Genome analysis of Candida subhashii reveals its hybrid nature and dual mitochondrial genome conformations.</title>
        <authorList>
            <person name="Mixao V."/>
            <person name="Hegedusova E."/>
            <person name="Saus E."/>
            <person name="Pryszcz L.P."/>
            <person name="Cillingova A."/>
            <person name="Nosek J."/>
            <person name="Gabaldon T."/>
        </authorList>
    </citation>
    <scope>NUCLEOTIDE SEQUENCE [LARGE SCALE GENOMIC DNA]</scope>
    <source>
        <strain evidence="5 6">CBS 10753</strain>
    </source>
</reference>
<feature type="region of interest" description="Disordered" evidence="3">
    <location>
        <begin position="324"/>
        <end position="353"/>
    </location>
</feature>
<dbReference type="CDD" id="cd00067">
    <property type="entry name" value="GAL4"/>
    <property type="match status" value="1"/>
</dbReference>
<dbReference type="InterPro" id="IPR021858">
    <property type="entry name" value="Fun_TF"/>
</dbReference>
<feature type="domain" description="Zn(2)-C6 fungal-type" evidence="4">
    <location>
        <begin position="23"/>
        <end position="53"/>
    </location>
</feature>
<dbReference type="GO" id="GO:0008270">
    <property type="term" value="F:zinc ion binding"/>
    <property type="evidence" value="ECO:0007669"/>
    <property type="project" value="InterPro"/>
</dbReference>
<dbReference type="Pfam" id="PF11951">
    <property type="entry name" value="Fungal_trans_2"/>
    <property type="match status" value="1"/>
</dbReference>
<dbReference type="Proteomes" id="UP000694255">
    <property type="component" value="Unassembled WGS sequence"/>
</dbReference>
<dbReference type="Pfam" id="PF00172">
    <property type="entry name" value="Zn_clus"/>
    <property type="match status" value="1"/>
</dbReference>
<feature type="region of interest" description="Disordered" evidence="3">
    <location>
        <begin position="67"/>
        <end position="94"/>
    </location>
</feature>
<dbReference type="AlphaFoldDB" id="A0A8J5QH45"/>
<evidence type="ECO:0000313" key="6">
    <source>
        <dbReference type="Proteomes" id="UP000694255"/>
    </source>
</evidence>
<dbReference type="RefSeq" id="XP_049262226.1">
    <property type="nucleotide sequence ID" value="XM_049408457.1"/>
</dbReference>
<dbReference type="GO" id="GO:0045944">
    <property type="term" value="P:positive regulation of transcription by RNA polymerase II"/>
    <property type="evidence" value="ECO:0007669"/>
    <property type="project" value="TreeGrafter"/>
</dbReference>
<dbReference type="PANTHER" id="PTHR37534">
    <property type="entry name" value="TRANSCRIPTIONAL ACTIVATOR PROTEIN UGA3"/>
    <property type="match status" value="1"/>
</dbReference>
<evidence type="ECO:0000313" key="5">
    <source>
        <dbReference type="EMBL" id="KAG7661993.1"/>
    </source>
</evidence>
<evidence type="ECO:0000256" key="3">
    <source>
        <dbReference type="SAM" id="MobiDB-lite"/>
    </source>
</evidence>
<dbReference type="GO" id="GO:0000976">
    <property type="term" value="F:transcription cis-regulatory region binding"/>
    <property type="evidence" value="ECO:0007669"/>
    <property type="project" value="TreeGrafter"/>
</dbReference>
<evidence type="ECO:0000259" key="4">
    <source>
        <dbReference type="PROSITE" id="PS50048"/>
    </source>
</evidence>
<feature type="compositionally biased region" description="Low complexity" evidence="3">
    <location>
        <begin position="243"/>
        <end position="260"/>
    </location>
</feature>
<dbReference type="GO" id="GO:0000981">
    <property type="term" value="F:DNA-binding transcription factor activity, RNA polymerase II-specific"/>
    <property type="evidence" value="ECO:0007669"/>
    <property type="project" value="InterPro"/>
</dbReference>
<evidence type="ECO:0000256" key="1">
    <source>
        <dbReference type="ARBA" id="ARBA00004123"/>
    </source>
</evidence>
<feature type="compositionally biased region" description="Polar residues" evidence="3">
    <location>
        <begin position="276"/>
        <end position="296"/>
    </location>
</feature>
<evidence type="ECO:0000256" key="2">
    <source>
        <dbReference type="ARBA" id="ARBA00023242"/>
    </source>
</evidence>